<feature type="compositionally biased region" description="Polar residues" evidence="1">
    <location>
        <begin position="1"/>
        <end position="29"/>
    </location>
</feature>
<evidence type="ECO:0000313" key="2">
    <source>
        <dbReference type="EMBL" id="EFX80086.1"/>
    </source>
</evidence>
<organism evidence="2 3">
    <name type="scientific">Daphnia pulex</name>
    <name type="common">Water flea</name>
    <dbReference type="NCBI Taxonomy" id="6669"/>
    <lineage>
        <taxon>Eukaryota</taxon>
        <taxon>Metazoa</taxon>
        <taxon>Ecdysozoa</taxon>
        <taxon>Arthropoda</taxon>
        <taxon>Crustacea</taxon>
        <taxon>Branchiopoda</taxon>
        <taxon>Diplostraca</taxon>
        <taxon>Cladocera</taxon>
        <taxon>Anomopoda</taxon>
        <taxon>Daphniidae</taxon>
        <taxon>Daphnia</taxon>
    </lineage>
</organism>
<proteinExistence type="predicted"/>
<feature type="compositionally biased region" description="Basic and acidic residues" evidence="1">
    <location>
        <begin position="35"/>
        <end position="58"/>
    </location>
</feature>
<feature type="region of interest" description="Disordered" evidence="1">
    <location>
        <begin position="1"/>
        <end position="58"/>
    </location>
</feature>
<dbReference type="EMBL" id="GL732549">
    <property type="protein sequence ID" value="EFX80086.1"/>
    <property type="molecule type" value="Genomic_DNA"/>
</dbReference>
<sequence>MQSQRIQHRQTSNSQKTYCESSLDNFSNSKDSDEEAVKQGEKEVKEGQGGAREEEKYH</sequence>
<dbReference type="Proteomes" id="UP000000305">
    <property type="component" value="Unassembled WGS sequence"/>
</dbReference>
<dbReference type="HOGENOM" id="CLU_2981168_0_0_1"/>
<accession>E9GKC0</accession>
<gene>
    <name evidence="2" type="ORF">DAPPUDRAFT_244157</name>
</gene>
<evidence type="ECO:0000256" key="1">
    <source>
        <dbReference type="SAM" id="MobiDB-lite"/>
    </source>
</evidence>
<dbReference type="KEGG" id="dpx:DAPPUDRAFT_244157"/>
<keyword evidence="3" id="KW-1185">Reference proteome</keyword>
<protein>
    <submittedName>
        <fullName evidence="2">Uncharacterized protein</fullName>
    </submittedName>
</protein>
<dbReference type="AlphaFoldDB" id="E9GKC0"/>
<dbReference type="InParanoid" id="E9GKC0"/>
<name>E9GKC0_DAPPU</name>
<evidence type="ECO:0000313" key="3">
    <source>
        <dbReference type="Proteomes" id="UP000000305"/>
    </source>
</evidence>
<reference evidence="2 3" key="1">
    <citation type="journal article" date="2011" name="Science">
        <title>The ecoresponsive genome of Daphnia pulex.</title>
        <authorList>
            <person name="Colbourne J.K."/>
            <person name="Pfrender M.E."/>
            <person name="Gilbert D."/>
            <person name="Thomas W.K."/>
            <person name="Tucker A."/>
            <person name="Oakley T.H."/>
            <person name="Tokishita S."/>
            <person name="Aerts A."/>
            <person name="Arnold G.J."/>
            <person name="Basu M.K."/>
            <person name="Bauer D.J."/>
            <person name="Caceres C.E."/>
            <person name="Carmel L."/>
            <person name="Casola C."/>
            <person name="Choi J.H."/>
            <person name="Detter J.C."/>
            <person name="Dong Q."/>
            <person name="Dusheyko S."/>
            <person name="Eads B.D."/>
            <person name="Frohlich T."/>
            <person name="Geiler-Samerotte K.A."/>
            <person name="Gerlach D."/>
            <person name="Hatcher P."/>
            <person name="Jogdeo S."/>
            <person name="Krijgsveld J."/>
            <person name="Kriventseva E.V."/>
            <person name="Kultz D."/>
            <person name="Laforsch C."/>
            <person name="Lindquist E."/>
            <person name="Lopez J."/>
            <person name="Manak J.R."/>
            <person name="Muller J."/>
            <person name="Pangilinan J."/>
            <person name="Patwardhan R.P."/>
            <person name="Pitluck S."/>
            <person name="Pritham E.J."/>
            <person name="Rechtsteiner A."/>
            <person name="Rho M."/>
            <person name="Rogozin I.B."/>
            <person name="Sakarya O."/>
            <person name="Salamov A."/>
            <person name="Schaack S."/>
            <person name="Shapiro H."/>
            <person name="Shiga Y."/>
            <person name="Skalitzky C."/>
            <person name="Smith Z."/>
            <person name="Souvorov A."/>
            <person name="Sung W."/>
            <person name="Tang Z."/>
            <person name="Tsuchiya D."/>
            <person name="Tu H."/>
            <person name="Vos H."/>
            <person name="Wang M."/>
            <person name="Wolf Y.I."/>
            <person name="Yamagata H."/>
            <person name="Yamada T."/>
            <person name="Ye Y."/>
            <person name="Shaw J.R."/>
            <person name="Andrews J."/>
            <person name="Crease T.J."/>
            <person name="Tang H."/>
            <person name="Lucas S.M."/>
            <person name="Robertson H.M."/>
            <person name="Bork P."/>
            <person name="Koonin E.V."/>
            <person name="Zdobnov E.M."/>
            <person name="Grigoriev I.V."/>
            <person name="Lynch M."/>
            <person name="Boore J.L."/>
        </authorList>
    </citation>
    <scope>NUCLEOTIDE SEQUENCE [LARGE SCALE GENOMIC DNA]</scope>
</reference>